<feature type="region of interest" description="Disordered" evidence="1">
    <location>
        <begin position="62"/>
        <end position="81"/>
    </location>
</feature>
<reference evidence="2 3" key="1">
    <citation type="submission" date="2019-04" db="EMBL/GenBank/DDBJ databases">
        <title>Comparative genomics and transcriptomics to analyze fruiting body development in filamentous ascomycetes.</title>
        <authorList>
            <consortium name="DOE Joint Genome Institute"/>
            <person name="Lutkenhaus R."/>
            <person name="Traeger S."/>
            <person name="Breuer J."/>
            <person name="Kuo A."/>
            <person name="Lipzen A."/>
            <person name="Pangilinan J."/>
            <person name="Dilworth D."/>
            <person name="Sandor L."/>
            <person name="Poggeler S."/>
            <person name="Barry K."/>
            <person name="Grigoriev I.V."/>
            <person name="Nowrousian M."/>
        </authorList>
    </citation>
    <scope>NUCLEOTIDE SEQUENCE [LARGE SCALE GENOMIC DNA]</scope>
    <source>
        <strain evidence="2 3">CBS 389.68</strain>
    </source>
</reference>
<gene>
    <name evidence="2" type="ORF">EX30DRAFT_348665</name>
</gene>
<protein>
    <submittedName>
        <fullName evidence="2">Uncharacterized protein</fullName>
    </submittedName>
</protein>
<dbReference type="InParanoid" id="A0A4S2MXS0"/>
<name>A0A4S2MXS0_9PEZI</name>
<dbReference type="AlphaFoldDB" id="A0A4S2MXS0"/>
<evidence type="ECO:0000313" key="3">
    <source>
        <dbReference type="Proteomes" id="UP000298138"/>
    </source>
</evidence>
<sequence length="232" mass="24772">MCLLTTAHNFCGCTIALSEELYSVDVNVKANPHRFSHHVLEERVMEEAEMYQYHAIGAGREKSAAGATESTASSSSSSSSIAASTSTITSTIPAPEVTMVPLPFKPKYPIAATSIVNPIPRPTVAATDTAVPVLNAAPNPPPQQTELDTLAGACTFLARNSNNGSEEGKIMPPQHPHPRPPIPLRPRSSHLPSCSAWSLRDDGMPPDLVGMYLYPYSYLCPAHPISAVRGTK</sequence>
<evidence type="ECO:0000313" key="2">
    <source>
        <dbReference type="EMBL" id="TGZ81480.1"/>
    </source>
</evidence>
<dbReference type="EMBL" id="ML220119">
    <property type="protein sequence ID" value="TGZ81480.1"/>
    <property type="molecule type" value="Genomic_DNA"/>
</dbReference>
<feature type="compositionally biased region" description="Low complexity" evidence="1">
    <location>
        <begin position="64"/>
        <end position="81"/>
    </location>
</feature>
<dbReference type="Proteomes" id="UP000298138">
    <property type="component" value="Unassembled WGS sequence"/>
</dbReference>
<feature type="region of interest" description="Disordered" evidence="1">
    <location>
        <begin position="164"/>
        <end position="187"/>
    </location>
</feature>
<accession>A0A4S2MXS0</accession>
<keyword evidence="3" id="KW-1185">Reference proteome</keyword>
<feature type="compositionally biased region" description="Pro residues" evidence="1">
    <location>
        <begin position="173"/>
        <end position="184"/>
    </location>
</feature>
<proteinExistence type="predicted"/>
<evidence type="ECO:0000256" key="1">
    <source>
        <dbReference type="SAM" id="MobiDB-lite"/>
    </source>
</evidence>
<organism evidence="2 3">
    <name type="scientific">Ascodesmis nigricans</name>
    <dbReference type="NCBI Taxonomy" id="341454"/>
    <lineage>
        <taxon>Eukaryota</taxon>
        <taxon>Fungi</taxon>
        <taxon>Dikarya</taxon>
        <taxon>Ascomycota</taxon>
        <taxon>Pezizomycotina</taxon>
        <taxon>Pezizomycetes</taxon>
        <taxon>Pezizales</taxon>
        <taxon>Ascodesmidaceae</taxon>
        <taxon>Ascodesmis</taxon>
    </lineage>
</organism>